<comment type="similarity">
    <text evidence="1">Belongs to the LysR transcriptional regulatory family.</text>
</comment>
<gene>
    <name evidence="6" type="primary">cysL_2</name>
    <name evidence="6" type="ORF">DEAC_c06640</name>
</gene>
<dbReference type="InterPro" id="IPR036388">
    <property type="entry name" value="WH-like_DNA-bd_sf"/>
</dbReference>
<dbReference type="InterPro" id="IPR000847">
    <property type="entry name" value="LysR_HTH_N"/>
</dbReference>
<evidence type="ECO:0000256" key="2">
    <source>
        <dbReference type="ARBA" id="ARBA00023015"/>
    </source>
</evidence>
<dbReference type="RefSeq" id="WP_047808592.1">
    <property type="nucleotide sequence ID" value="NZ_LDZY01000002.1"/>
</dbReference>
<dbReference type="PROSITE" id="PS50931">
    <property type="entry name" value="HTH_LYSR"/>
    <property type="match status" value="1"/>
</dbReference>
<dbReference type="InterPro" id="IPR036390">
    <property type="entry name" value="WH_DNA-bd_sf"/>
</dbReference>
<organism evidence="6 7">
    <name type="scientific">Desulfosporosinus acididurans</name>
    <dbReference type="NCBI Taxonomy" id="476652"/>
    <lineage>
        <taxon>Bacteria</taxon>
        <taxon>Bacillati</taxon>
        <taxon>Bacillota</taxon>
        <taxon>Clostridia</taxon>
        <taxon>Eubacteriales</taxon>
        <taxon>Desulfitobacteriaceae</taxon>
        <taxon>Desulfosporosinus</taxon>
    </lineage>
</organism>
<dbReference type="GO" id="GO:0003700">
    <property type="term" value="F:DNA-binding transcription factor activity"/>
    <property type="evidence" value="ECO:0007669"/>
    <property type="project" value="InterPro"/>
</dbReference>
<dbReference type="Gene3D" id="1.10.10.10">
    <property type="entry name" value="Winged helix-like DNA-binding domain superfamily/Winged helix DNA-binding domain"/>
    <property type="match status" value="1"/>
</dbReference>
<dbReference type="InterPro" id="IPR005119">
    <property type="entry name" value="LysR_subst-bd"/>
</dbReference>
<dbReference type="GO" id="GO:0000976">
    <property type="term" value="F:transcription cis-regulatory region binding"/>
    <property type="evidence" value="ECO:0007669"/>
    <property type="project" value="TreeGrafter"/>
</dbReference>
<dbReference type="Pfam" id="PF00126">
    <property type="entry name" value="HTH_1"/>
    <property type="match status" value="1"/>
</dbReference>
<dbReference type="Proteomes" id="UP000036356">
    <property type="component" value="Unassembled WGS sequence"/>
</dbReference>
<feature type="domain" description="HTH lysR-type" evidence="5">
    <location>
        <begin position="1"/>
        <end position="61"/>
    </location>
</feature>
<name>A0A0J1FVW7_9FIRM</name>
<dbReference type="CDD" id="cd08420">
    <property type="entry name" value="PBP2_CysL_like"/>
    <property type="match status" value="1"/>
</dbReference>
<proteinExistence type="inferred from homology"/>
<evidence type="ECO:0000256" key="1">
    <source>
        <dbReference type="ARBA" id="ARBA00009437"/>
    </source>
</evidence>
<sequence length="311" mass="35015">MINDPIKTFVTVVELKKFSHTAEELYLANTDVNSQIGRLEQELDAKLFNNPSNSSSHLELTLAGEIYYKYAKQIINLQDKAREEIKNLTNMVTGSLRVGGSYTIGEYILPFAVTEFAAHYPGVEIETSIANTEEIIQAVRRNQLDVALVEGEVNHTDIQIHSIMEDEIILVVPNQHPLAKLPIATSEHLQDQVWILRESGSGTRAFSDKLIKEWGINVRKSYVFGSGQAVKQAVIAGLGIALVSRWIVRKELNAKELKSLRIKGKRLTRSFYLIEPKNQEANEVTEAFTEQLLGQDLITSWRKLTKKGIDL</sequence>
<keyword evidence="7" id="KW-1185">Reference proteome</keyword>
<dbReference type="PANTHER" id="PTHR30126:SF39">
    <property type="entry name" value="HTH-TYPE TRANSCRIPTIONAL REGULATOR CYSL"/>
    <property type="match status" value="1"/>
</dbReference>
<dbReference type="SUPFAM" id="SSF53850">
    <property type="entry name" value="Periplasmic binding protein-like II"/>
    <property type="match status" value="1"/>
</dbReference>
<dbReference type="AlphaFoldDB" id="A0A0J1FVW7"/>
<protein>
    <submittedName>
        <fullName evidence="6">HTH-type transcriptional regulator CysL</fullName>
    </submittedName>
</protein>
<dbReference type="PATRIC" id="fig|476652.3.peg.680"/>
<dbReference type="Pfam" id="PF03466">
    <property type="entry name" value="LysR_substrate"/>
    <property type="match status" value="1"/>
</dbReference>
<evidence type="ECO:0000256" key="4">
    <source>
        <dbReference type="ARBA" id="ARBA00023163"/>
    </source>
</evidence>
<reference evidence="6 7" key="1">
    <citation type="submission" date="2015-06" db="EMBL/GenBank/DDBJ databases">
        <title>Draft genome of the moderately acidophilic sulfate reducer Candidatus Desulfosporosinus acididurans strain M1.</title>
        <authorList>
            <person name="Poehlein A."/>
            <person name="Petzsch P."/>
            <person name="Johnson B.D."/>
            <person name="Schloemann M."/>
            <person name="Daniel R."/>
            <person name="Muehling M."/>
        </authorList>
    </citation>
    <scope>NUCLEOTIDE SEQUENCE [LARGE SCALE GENOMIC DNA]</scope>
    <source>
        <strain evidence="6 7">M1</strain>
    </source>
</reference>
<evidence type="ECO:0000313" key="7">
    <source>
        <dbReference type="Proteomes" id="UP000036356"/>
    </source>
</evidence>
<dbReference type="Gene3D" id="3.40.190.290">
    <property type="match status" value="1"/>
</dbReference>
<dbReference type="PANTHER" id="PTHR30126">
    <property type="entry name" value="HTH-TYPE TRANSCRIPTIONAL REGULATOR"/>
    <property type="match status" value="1"/>
</dbReference>
<keyword evidence="4" id="KW-0804">Transcription</keyword>
<evidence type="ECO:0000259" key="5">
    <source>
        <dbReference type="PROSITE" id="PS50931"/>
    </source>
</evidence>
<accession>A0A0J1FVW7</accession>
<evidence type="ECO:0000313" key="6">
    <source>
        <dbReference type="EMBL" id="KLU67452.1"/>
    </source>
</evidence>
<dbReference type="SUPFAM" id="SSF46785">
    <property type="entry name" value="Winged helix' DNA-binding domain"/>
    <property type="match status" value="1"/>
</dbReference>
<dbReference type="EMBL" id="LDZY01000002">
    <property type="protein sequence ID" value="KLU67452.1"/>
    <property type="molecule type" value="Genomic_DNA"/>
</dbReference>
<dbReference type="STRING" id="476652.DEAC_c06640"/>
<evidence type="ECO:0000256" key="3">
    <source>
        <dbReference type="ARBA" id="ARBA00023125"/>
    </source>
</evidence>
<keyword evidence="3" id="KW-0238">DNA-binding</keyword>
<keyword evidence="2" id="KW-0805">Transcription regulation</keyword>
<comment type="caution">
    <text evidence="6">The sequence shown here is derived from an EMBL/GenBank/DDBJ whole genome shotgun (WGS) entry which is preliminary data.</text>
</comment>